<dbReference type="Proteomes" id="UP001632037">
    <property type="component" value="Unassembled WGS sequence"/>
</dbReference>
<protein>
    <submittedName>
        <fullName evidence="1">Uncharacterized protein</fullName>
    </submittedName>
</protein>
<organism evidence="1 2">
    <name type="scientific">Phytophthora oleae</name>
    <dbReference type="NCBI Taxonomy" id="2107226"/>
    <lineage>
        <taxon>Eukaryota</taxon>
        <taxon>Sar</taxon>
        <taxon>Stramenopiles</taxon>
        <taxon>Oomycota</taxon>
        <taxon>Peronosporomycetes</taxon>
        <taxon>Peronosporales</taxon>
        <taxon>Peronosporaceae</taxon>
        <taxon>Phytophthora</taxon>
    </lineage>
</organism>
<dbReference type="AlphaFoldDB" id="A0ABD3G051"/>
<evidence type="ECO:0000313" key="1">
    <source>
        <dbReference type="EMBL" id="KAL3672036.1"/>
    </source>
</evidence>
<sequence length="87" mass="9641">MEDKLRHELQQLSPAQLRELLSASGHGQLLRDGEGNAVAPPVDEQLIAKTKDEGNAFFRQGRMSDAVSAYSRSVDVTLHPVHCIHYC</sequence>
<gene>
    <name evidence="1" type="ORF">V7S43_002700</name>
</gene>
<keyword evidence="2" id="KW-1185">Reference proteome</keyword>
<name>A0ABD3G051_9STRA</name>
<accession>A0ABD3G051</accession>
<reference evidence="1 2" key="1">
    <citation type="submission" date="2024-09" db="EMBL/GenBank/DDBJ databases">
        <title>Genome sequencing and assembly of Phytophthora oleae, isolate VK10A, causative agent of rot of olive drupes.</title>
        <authorList>
            <person name="Conti Taguali S."/>
            <person name="Riolo M."/>
            <person name="La Spada F."/>
            <person name="Cacciola S.O."/>
            <person name="Dionisio G."/>
        </authorList>
    </citation>
    <scope>NUCLEOTIDE SEQUENCE [LARGE SCALE GENOMIC DNA]</scope>
    <source>
        <strain evidence="1 2">VK10A</strain>
    </source>
</reference>
<dbReference type="EMBL" id="JBIMZQ010000004">
    <property type="protein sequence ID" value="KAL3672036.1"/>
    <property type="molecule type" value="Genomic_DNA"/>
</dbReference>
<evidence type="ECO:0000313" key="2">
    <source>
        <dbReference type="Proteomes" id="UP001632037"/>
    </source>
</evidence>
<comment type="caution">
    <text evidence="1">The sequence shown here is derived from an EMBL/GenBank/DDBJ whole genome shotgun (WGS) entry which is preliminary data.</text>
</comment>
<proteinExistence type="predicted"/>